<dbReference type="PANTHER" id="PTHR30047">
    <property type="entry name" value="HIGH-AFFINITY CHOLINE TRANSPORT PROTEIN-RELATED"/>
    <property type="match status" value="1"/>
</dbReference>
<organism evidence="8">
    <name type="scientific">Pseudomonas putida</name>
    <name type="common">Arthrobacter siderocapsulatus</name>
    <dbReference type="NCBI Taxonomy" id="303"/>
    <lineage>
        <taxon>Bacteria</taxon>
        <taxon>Pseudomonadati</taxon>
        <taxon>Pseudomonadota</taxon>
        <taxon>Gammaproteobacteria</taxon>
        <taxon>Pseudomonadales</taxon>
        <taxon>Pseudomonadaceae</taxon>
        <taxon>Pseudomonas</taxon>
    </lineage>
</organism>
<dbReference type="Pfam" id="PF02028">
    <property type="entry name" value="BCCT"/>
    <property type="match status" value="1"/>
</dbReference>
<feature type="transmembrane region" description="Helical" evidence="7">
    <location>
        <begin position="54"/>
        <end position="74"/>
    </location>
</feature>
<dbReference type="AlphaFoldDB" id="A0A1B2F4F2"/>
<feature type="transmembrane region" description="Helical" evidence="7">
    <location>
        <begin position="349"/>
        <end position="368"/>
    </location>
</feature>
<feature type="transmembrane region" description="Helical" evidence="7">
    <location>
        <begin position="408"/>
        <end position="432"/>
    </location>
</feature>
<feature type="transmembrane region" description="Helical" evidence="7">
    <location>
        <begin position="452"/>
        <end position="472"/>
    </location>
</feature>
<dbReference type="InterPro" id="IPR000060">
    <property type="entry name" value="BCCT_transptr"/>
</dbReference>
<dbReference type="RefSeq" id="WP_070094532.1">
    <property type="nucleotide sequence ID" value="NZ_CP016634.1"/>
</dbReference>
<gene>
    <name evidence="8" type="primary">opuD</name>
    <name evidence="8" type="ORF">IEC33019_1493</name>
</gene>
<feature type="transmembrane region" description="Helical" evidence="7">
    <location>
        <begin position="260"/>
        <end position="285"/>
    </location>
</feature>
<dbReference type="PANTHER" id="PTHR30047:SF12">
    <property type="entry name" value="BCCT-FAMILY TRANSPORTER"/>
    <property type="match status" value="1"/>
</dbReference>
<evidence type="ECO:0000256" key="7">
    <source>
        <dbReference type="SAM" id="Phobius"/>
    </source>
</evidence>
<dbReference type="EMBL" id="CP016634">
    <property type="protein sequence ID" value="ANY87061.1"/>
    <property type="molecule type" value="Genomic_DNA"/>
</dbReference>
<feature type="transmembrane region" description="Helical" evidence="7">
    <location>
        <begin position="478"/>
        <end position="498"/>
    </location>
</feature>
<keyword evidence="5 7" id="KW-1133">Transmembrane helix</keyword>
<comment type="subcellular location">
    <subcellularLocation>
        <location evidence="1">Cell membrane</location>
        <topology evidence="1">Multi-pass membrane protein</topology>
    </subcellularLocation>
</comment>
<evidence type="ECO:0000256" key="3">
    <source>
        <dbReference type="ARBA" id="ARBA00022475"/>
    </source>
</evidence>
<dbReference type="GO" id="GO:0005886">
    <property type="term" value="C:plasma membrane"/>
    <property type="evidence" value="ECO:0007669"/>
    <property type="project" value="UniProtKB-SubCell"/>
</dbReference>
<protein>
    <submittedName>
        <fullName evidence="8">Glycine betaine transporter OpuD</fullName>
    </submittedName>
</protein>
<proteinExistence type="predicted"/>
<evidence type="ECO:0000256" key="2">
    <source>
        <dbReference type="ARBA" id="ARBA00022448"/>
    </source>
</evidence>
<feature type="transmembrane region" description="Helical" evidence="7">
    <location>
        <begin position="193"/>
        <end position="212"/>
    </location>
</feature>
<feature type="transmembrane region" description="Helical" evidence="7">
    <location>
        <begin position="94"/>
        <end position="112"/>
    </location>
</feature>
<feature type="transmembrane region" description="Helical" evidence="7">
    <location>
        <begin position="232"/>
        <end position="253"/>
    </location>
</feature>
<keyword evidence="3" id="KW-1003">Cell membrane</keyword>
<evidence type="ECO:0000256" key="5">
    <source>
        <dbReference type="ARBA" id="ARBA00022989"/>
    </source>
</evidence>
<evidence type="ECO:0000256" key="6">
    <source>
        <dbReference type="ARBA" id="ARBA00023136"/>
    </source>
</evidence>
<keyword evidence="4 7" id="KW-0812">Transmembrane</keyword>
<accession>A0A1B2F4F2</accession>
<evidence type="ECO:0000256" key="1">
    <source>
        <dbReference type="ARBA" id="ARBA00004651"/>
    </source>
</evidence>
<keyword evidence="6 7" id="KW-0472">Membrane</keyword>
<dbReference type="GO" id="GO:0022857">
    <property type="term" value="F:transmembrane transporter activity"/>
    <property type="evidence" value="ECO:0007669"/>
    <property type="project" value="InterPro"/>
</dbReference>
<feature type="transmembrane region" description="Helical" evidence="7">
    <location>
        <begin position="15"/>
        <end position="34"/>
    </location>
</feature>
<feature type="transmembrane region" description="Helical" evidence="7">
    <location>
        <begin position="320"/>
        <end position="337"/>
    </location>
</feature>
<reference evidence="8" key="1">
    <citation type="submission" date="2016-07" db="EMBL/GenBank/DDBJ databases">
        <title>New class B carbapenemase carried by novel plasmid in Pseudomonas putida enviromental strain in eastern Amazonia.</title>
        <authorList>
            <person name="Souza C.O."/>
            <person name="Lima K.V."/>
            <person name="Brasiliense D.M."/>
            <person name="Perez-Chaparro P.J."/>
            <person name="Mamizuka E.M."/>
            <person name="Lima M.O."/>
            <person name="Lima L.N."/>
            <person name="McCulloch J.A."/>
        </authorList>
    </citation>
    <scope>NUCLEOTIDE SEQUENCE [LARGE SCALE GENOMIC DNA]</scope>
    <source>
        <strain evidence="8">IEC33019</strain>
    </source>
</reference>
<evidence type="ECO:0000256" key="4">
    <source>
        <dbReference type="ARBA" id="ARBA00022692"/>
    </source>
</evidence>
<dbReference type="NCBIfam" id="TIGR00842">
    <property type="entry name" value="bcct"/>
    <property type="match status" value="1"/>
</dbReference>
<sequence length="540" mass="58403">MSNLHDSTLAPRKDVPLIATSIVVVGTIVAALTVFPDEAKTLADQLFTQATMTFGSLVQLLGFFCVLLIVGLAFSKYGNIRLGSGKPEYGNTSWVFMFICAGLGSATMYWAFMEWAYYYLTPGLGIAGSTPQALDYSIAYSFFHWGITPWAIYGIASLALAYHFHVRRNKGLSLAAVVEAITGLRAHGPVGRIIDVIFLFATFGGLVLTMTLTTSTVAKGLSDLTGISDGFVTKAALVLAVTVVFSASSWIGIGSGMQRLAHMACGMTLAFGLVVLLLGPTLFILNNLTNAIGLSVQNFVQMSLSTDPNGSGEFSRGWTVFYWLYWITYTPGVAIFVTRVSRGRTIREVIMAMVLGGCGGCWFFFGSLQSYAIHEFITGAINAPAMLSGAGGEAAVSMLLNSLPMGKLFSVLYFLLMLVFLASHLDAVAYTVAATSTRNLREGDDPTPGLRLFWCIMLAALPLAMLYINASLHTLKTAVILSAIPFILILLVKIWGLLKWLREDYGSVPAQQIVEEAMKQREEIEIPLPSVEARTREALA</sequence>
<feature type="transmembrane region" description="Helical" evidence="7">
    <location>
        <begin position="142"/>
        <end position="164"/>
    </location>
</feature>
<keyword evidence="2" id="KW-0813">Transport</keyword>
<name>A0A1B2F4F2_PSEPU</name>
<dbReference type="NCBIfam" id="NF007412">
    <property type="entry name" value="PRK09950.1"/>
    <property type="match status" value="1"/>
</dbReference>
<evidence type="ECO:0000313" key="8">
    <source>
        <dbReference type="EMBL" id="ANY87061.1"/>
    </source>
</evidence>